<gene>
    <name evidence="8" type="ORF">UT84_C0016G0016</name>
</gene>
<evidence type="ECO:0000256" key="1">
    <source>
        <dbReference type="ARBA" id="ARBA00004752"/>
    </source>
</evidence>
<dbReference type="GO" id="GO:0071555">
    <property type="term" value="P:cell wall organization"/>
    <property type="evidence" value="ECO:0007669"/>
    <property type="project" value="UniProtKB-UniRule"/>
</dbReference>
<feature type="active site" description="Nucleophile" evidence="6">
    <location>
        <position position="51"/>
    </location>
</feature>
<feature type="domain" description="L,D-TPase catalytic" evidence="7">
    <location>
        <begin position="1"/>
        <end position="89"/>
    </location>
</feature>
<dbReference type="PROSITE" id="PS52029">
    <property type="entry name" value="LD_TPASE"/>
    <property type="match status" value="1"/>
</dbReference>
<evidence type="ECO:0000313" key="9">
    <source>
        <dbReference type="Proteomes" id="UP000034531"/>
    </source>
</evidence>
<accession>A0A0G0UIH3</accession>
<dbReference type="InterPro" id="IPR005490">
    <property type="entry name" value="LD_TPept_cat_dom"/>
</dbReference>
<evidence type="ECO:0000256" key="3">
    <source>
        <dbReference type="ARBA" id="ARBA00022960"/>
    </source>
</evidence>
<evidence type="ECO:0000313" key="8">
    <source>
        <dbReference type="EMBL" id="KKR49987.1"/>
    </source>
</evidence>
<protein>
    <recommendedName>
        <fullName evidence="7">L,D-TPase catalytic domain-containing protein</fullName>
    </recommendedName>
</protein>
<evidence type="ECO:0000256" key="5">
    <source>
        <dbReference type="ARBA" id="ARBA00023316"/>
    </source>
</evidence>
<dbReference type="EMBL" id="LBYI01000016">
    <property type="protein sequence ID" value="KKR49987.1"/>
    <property type="molecule type" value="Genomic_DNA"/>
</dbReference>
<dbReference type="GO" id="GO:0016740">
    <property type="term" value="F:transferase activity"/>
    <property type="evidence" value="ECO:0007669"/>
    <property type="project" value="UniProtKB-KW"/>
</dbReference>
<organism evidence="8 9">
    <name type="scientific">Candidatus Curtissbacteria bacterium GW2011_GWA1_40_16</name>
    <dbReference type="NCBI Taxonomy" id="1618405"/>
    <lineage>
        <taxon>Bacteria</taxon>
        <taxon>Candidatus Curtissiibacteriota</taxon>
    </lineage>
</organism>
<dbReference type="AlphaFoldDB" id="A0A0G0UIH3"/>
<dbReference type="InterPro" id="IPR050979">
    <property type="entry name" value="LD-transpeptidase"/>
</dbReference>
<comment type="caution">
    <text evidence="8">The sequence shown here is derived from an EMBL/GenBank/DDBJ whole genome shotgun (WGS) entry which is preliminary data.</text>
</comment>
<dbReference type="Gene3D" id="2.40.440.10">
    <property type="entry name" value="L,D-transpeptidase catalytic domain-like"/>
    <property type="match status" value="1"/>
</dbReference>
<evidence type="ECO:0000256" key="4">
    <source>
        <dbReference type="ARBA" id="ARBA00022984"/>
    </source>
</evidence>
<sequence>MSGGSGADYYYLPNVPFVMFFSNNEVAAGRGFSLHGTYWHNNFGYPMSHGCVNMRIIDAEKLYNWVGPVAEGNVTLSTADNPGTVVTIYGQAPI</sequence>
<dbReference type="GO" id="GO:0018104">
    <property type="term" value="P:peptidoglycan-protein cross-linking"/>
    <property type="evidence" value="ECO:0007669"/>
    <property type="project" value="TreeGrafter"/>
</dbReference>
<keyword evidence="5 6" id="KW-0961">Cell wall biogenesis/degradation</keyword>
<evidence type="ECO:0000256" key="6">
    <source>
        <dbReference type="PROSITE-ProRule" id="PRU01373"/>
    </source>
</evidence>
<dbReference type="UniPathway" id="UPA00219"/>
<dbReference type="GO" id="GO:0071972">
    <property type="term" value="F:peptidoglycan L,D-transpeptidase activity"/>
    <property type="evidence" value="ECO:0007669"/>
    <property type="project" value="TreeGrafter"/>
</dbReference>
<dbReference type="Proteomes" id="UP000034531">
    <property type="component" value="Unassembled WGS sequence"/>
</dbReference>
<dbReference type="PANTHER" id="PTHR30582">
    <property type="entry name" value="L,D-TRANSPEPTIDASE"/>
    <property type="match status" value="1"/>
</dbReference>
<evidence type="ECO:0000259" key="7">
    <source>
        <dbReference type="PROSITE" id="PS52029"/>
    </source>
</evidence>
<name>A0A0G0UIH3_9BACT</name>
<dbReference type="GO" id="GO:0008360">
    <property type="term" value="P:regulation of cell shape"/>
    <property type="evidence" value="ECO:0007669"/>
    <property type="project" value="UniProtKB-UniRule"/>
</dbReference>
<keyword evidence="2" id="KW-0808">Transferase</keyword>
<dbReference type="CDD" id="cd16913">
    <property type="entry name" value="YkuD_like"/>
    <property type="match status" value="1"/>
</dbReference>
<dbReference type="GO" id="GO:0005576">
    <property type="term" value="C:extracellular region"/>
    <property type="evidence" value="ECO:0007669"/>
    <property type="project" value="TreeGrafter"/>
</dbReference>
<keyword evidence="3 6" id="KW-0133">Cell shape</keyword>
<dbReference type="Pfam" id="PF03734">
    <property type="entry name" value="YkuD"/>
    <property type="match status" value="1"/>
</dbReference>
<dbReference type="SUPFAM" id="SSF141523">
    <property type="entry name" value="L,D-transpeptidase catalytic domain-like"/>
    <property type="match status" value="1"/>
</dbReference>
<reference evidence="8 9" key="1">
    <citation type="journal article" date="2015" name="Nature">
        <title>rRNA introns, odd ribosomes, and small enigmatic genomes across a large radiation of phyla.</title>
        <authorList>
            <person name="Brown C.T."/>
            <person name="Hug L.A."/>
            <person name="Thomas B.C."/>
            <person name="Sharon I."/>
            <person name="Castelle C.J."/>
            <person name="Singh A."/>
            <person name="Wilkins M.J."/>
            <person name="Williams K.H."/>
            <person name="Banfield J.F."/>
        </authorList>
    </citation>
    <scope>NUCLEOTIDE SEQUENCE [LARGE SCALE GENOMIC DNA]</scope>
</reference>
<evidence type="ECO:0000256" key="2">
    <source>
        <dbReference type="ARBA" id="ARBA00022679"/>
    </source>
</evidence>
<comment type="pathway">
    <text evidence="1 6">Cell wall biogenesis; peptidoglycan biosynthesis.</text>
</comment>
<keyword evidence="4 6" id="KW-0573">Peptidoglycan synthesis</keyword>
<dbReference type="InterPro" id="IPR038063">
    <property type="entry name" value="Transpep_catalytic_dom"/>
</dbReference>
<dbReference type="PANTHER" id="PTHR30582:SF2">
    <property type="entry name" value="L,D-TRANSPEPTIDASE YCIB-RELATED"/>
    <property type="match status" value="1"/>
</dbReference>
<proteinExistence type="predicted"/>
<feature type="active site" description="Proton donor/acceptor" evidence="6">
    <location>
        <position position="35"/>
    </location>
</feature>